<feature type="region of interest" description="Disordered" evidence="1">
    <location>
        <begin position="484"/>
        <end position="516"/>
    </location>
</feature>
<evidence type="ECO:0000313" key="2">
    <source>
        <dbReference type="EMBL" id="KAF9585222.1"/>
    </source>
</evidence>
<accession>A0A9P6KHS6</accession>
<keyword evidence="3" id="KW-1185">Reference proteome</keyword>
<evidence type="ECO:0000256" key="1">
    <source>
        <dbReference type="SAM" id="MobiDB-lite"/>
    </source>
</evidence>
<name>A0A9P6KHS6_9FUNG</name>
<reference evidence="2" key="1">
    <citation type="journal article" date="2020" name="Fungal Divers.">
        <title>Resolving the Mortierellaceae phylogeny through synthesis of multi-gene phylogenetics and phylogenomics.</title>
        <authorList>
            <person name="Vandepol N."/>
            <person name="Liber J."/>
            <person name="Desiro A."/>
            <person name="Na H."/>
            <person name="Kennedy M."/>
            <person name="Barry K."/>
            <person name="Grigoriev I.V."/>
            <person name="Miller A.N."/>
            <person name="O'Donnell K."/>
            <person name="Stajich J.E."/>
            <person name="Bonito G."/>
        </authorList>
    </citation>
    <scope>NUCLEOTIDE SEQUENCE</scope>
    <source>
        <strain evidence="2">KOD1015</strain>
    </source>
</reference>
<proteinExistence type="predicted"/>
<dbReference type="OrthoDB" id="2363028at2759"/>
<protein>
    <submittedName>
        <fullName evidence="2">Uncharacterized protein</fullName>
    </submittedName>
</protein>
<gene>
    <name evidence="2" type="ORF">BGW38_003336</name>
</gene>
<sequence length="613" mass="67974">MSKALDPLRRLVVQFNARLTAHIKAFPGQALPQPSAPPTNLPHHAATSHATSHATHTAHAAIPPIFGGQFQVKVPIPAHKDGAHLMAHLNSRLNTIARQVFVPEPARVAAVNYACRSVGRPQMASLLSQGSQRMMHHRPLQFAVPHGFASHVGLSSSRGFCSVVGAGAGPAKMMAQLYAKPLGVLPNKLSEKDNQLHLRSQRSAVAKKRSSKRSSSSSLKKKNSNSEYCPYRLPNSTIQAFLVRAAQVEQQHQFLSLCDFSTPAITTETAISLAKVAGKSISELNELPKLVSSDDCPTNVDMCFVLDASPLWHLDTMVSALHTDSLKAPKQLNADFIEDLLEVTNYQYQHFLEVSAILQRLVQCPEVREISLQGYELRVRFEGTTLFDMAKFLQALGVDPKSPHFDMEEMYIDADQMPTPYFPEASVNDYYAPSLSDNETWDQCSSMNSSMMMYPDSERAESPVAMLIESFPAHESPWEGVATYSSCSTESELESEAELESEPSTQETDAPVQETEVPAVVTREYFPSEDPTDLWRENDLNKVDQITGPPSPREFLQQSTDQLDRLSSQILGSRIVNDEYFDSIRGFLESIEEVHRQSDRLFSGSRTQNPFLG</sequence>
<dbReference type="EMBL" id="JAABOA010000226">
    <property type="protein sequence ID" value="KAF9585222.1"/>
    <property type="molecule type" value="Genomic_DNA"/>
</dbReference>
<evidence type="ECO:0000313" key="3">
    <source>
        <dbReference type="Proteomes" id="UP000780801"/>
    </source>
</evidence>
<dbReference type="Proteomes" id="UP000780801">
    <property type="component" value="Unassembled WGS sequence"/>
</dbReference>
<feature type="region of interest" description="Disordered" evidence="1">
    <location>
        <begin position="28"/>
        <end position="50"/>
    </location>
</feature>
<feature type="region of interest" description="Disordered" evidence="1">
    <location>
        <begin position="191"/>
        <end position="227"/>
    </location>
</feature>
<feature type="compositionally biased region" description="Acidic residues" evidence="1">
    <location>
        <begin position="491"/>
        <end position="501"/>
    </location>
</feature>
<dbReference type="AlphaFoldDB" id="A0A9P6KHS6"/>
<organism evidence="2 3">
    <name type="scientific">Lunasporangiospora selenospora</name>
    <dbReference type="NCBI Taxonomy" id="979761"/>
    <lineage>
        <taxon>Eukaryota</taxon>
        <taxon>Fungi</taxon>
        <taxon>Fungi incertae sedis</taxon>
        <taxon>Mucoromycota</taxon>
        <taxon>Mortierellomycotina</taxon>
        <taxon>Mortierellomycetes</taxon>
        <taxon>Mortierellales</taxon>
        <taxon>Mortierellaceae</taxon>
        <taxon>Lunasporangiospora</taxon>
    </lineage>
</organism>
<comment type="caution">
    <text evidence="2">The sequence shown here is derived from an EMBL/GenBank/DDBJ whole genome shotgun (WGS) entry which is preliminary data.</text>
</comment>